<gene>
    <name evidence="1" type="ORF">RB636_15170</name>
</gene>
<dbReference type="RefSeq" id="WP_331786943.1">
    <property type="nucleotide sequence ID" value="NZ_JAVFKM010000006.1"/>
</dbReference>
<name>A0ABU7WSN5_9ACTN</name>
<organism evidence="1 2">
    <name type="scientific">Streptomyces chrestomyceticus</name>
    <dbReference type="NCBI Taxonomy" id="68185"/>
    <lineage>
        <taxon>Bacteria</taxon>
        <taxon>Bacillati</taxon>
        <taxon>Actinomycetota</taxon>
        <taxon>Actinomycetes</taxon>
        <taxon>Kitasatosporales</taxon>
        <taxon>Streptomycetaceae</taxon>
        <taxon>Streptomyces</taxon>
    </lineage>
</organism>
<sequence length="47" mass="5368">MHDSTRLIRPRALDVPSLWSWLATLPPAERLRALADAVERYLPEGAR</sequence>
<evidence type="ECO:0008006" key="3">
    <source>
        <dbReference type="Google" id="ProtNLM"/>
    </source>
</evidence>
<keyword evidence="2" id="KW-1185">Reference proteome</keyword>
<proteinExistence type="predicted"/>
<reference evidence="1 2" key="1">
    <citation type="submission" date="2023-08" db="EMBL/GenBank/DDBJ databases">
        <authorList>
            <person name="Sharma P."/>
            <person name="Verma V."/>
            <person name="Mohan M.K."/>
            <person name="Dubey A.K."/>
        </authorList>
    </citation>
    <scope>NUCLEOTIDE SEQUENCE [LARGE SCALE GENOMIC DNA]</scope>
    <source>
        <strain evidence="1 2">ADP4</strain>
    </source>
</reference>
<dbReference type="EMBL" id="JAVFKM010000006">
    <property type="protein sequence ID" value="MEF3114513.1"/>
    <property type="molecule type" value="Genomic_DNA"/>
</dbReference>
<dbReference type="Proteomes" id="UP001348265">
    <property type="component" value="Unassembled WGS sequence"/>
</dbReference>
<accession>A0ABU7WSN5</accession>
<comment type="caution">
    <text evidence="1">The sequence shown here is derived from an EMBL/GenBank/DDBJ whole genome shotgun (WGS) entry which is preliminary data.</text>
</comment>
<evidence type="ECO:0000313" key="2">
    <source>
        <dbReference type="Proteomes" id="UP001348265"/>
    </source>
</evidence>
<protein>
    <recommendedName>
        <fullName evidence="3">GNAT family N-acetyltransferase</fullName>
    </recommendedName>
</protein>
<evidence type="ECO:0000313" key="1">
    <source>
        <dbReference type="EMBL" id="MEF3114513.1"/>
    </source>
</evidence>